<dbReference type="Gene3D" id="2.60.40.4070">
    <property type="match status" value="1"/>
</dbReference>
<evidence type="ECO:0000313" key="4">
    <source>
        <dbReference type="Proteomes" id="UP000076923"/>
    </source>
</evidence>
<keyword evidence="4" id="KW-1185">Reference proteome</keyword>
<dbReference type="OrthoDB" id="9807410at2"/>
<accession>A0A176TFB8</accession>
<organism evidence="3 4">
    <name type="scientific">Polaribacter atrinae</name>
    <dbReference type="NCBI Taxonomy" id="1333662"/>
    <lineage>
        <taxon>Bacteria</taxon>
        <taxon>Pseudomonadati</taxon>
        <taxon>Bacteroidota</taxon>
        <taxon>Flavobacteriia</taxon>
        <taxon>Flavobacteriales</taxon>
        <taxon>Flavobacteriaceae</taxon>
    </lineage>
</organism>
<comment type="caution">
    <text evidence="3">The sequence shown here is derived from an EMBL/GenBank/DDBJ whole genome shotgun (WGS) entry which is preliminary data.</text>
</comment>
<dbReference type="AlphaFoldDB" id="A0A176TFB8"/>
<gene>
    <name evidence="3" type="ORF">LPB303_01070</name>
</gene>
<feature type="domain" description="PorZ N-terminal beta-propeller" evidence="2">
    <location>
        <begin position="45"/>
        <end position="202"/>
    </location>
</feature>
<feature type="signal peptide" evidence="1">
    <location>
        <begin position="1"/>
        <end position="18"/>
    </location>
</feature>
<evidence type="ECO:0000313" key="3">
    <source>
        <dbReference type="EMBL" id="OAD46562.1"/>
    </source>
</evidence>
<reference evidence="3 4" key="1">
    <citation type="submission" date="2016-02" db="EMBL/GenBank/DDBJ databases">
        <title>Draft genome sequence of Polaribacter atrinae KACC17473.</title>
        <authorList>
            <person name="Shin S.-K."/>
            <person name="Yi H."/>
        </authorList>
    </citation>
    <scope>NUCLEOTIDE SEQUENCE [LARGE SCALE GENOMIC DNA]</scope>
    <source>
        <strain evidence="3 4">KACC 17473</strain>
    </source>
</reference>
<dbReference type="EMBL" id="LVWE01000002">
    <property type="protein sequence ID" value="OAD46562.1"/>
    <property type="molecule type" value="Genomic_DNA"/>
</dbReference>
<dbReference type="RefSeq" id="WP_068447252.1">
    <property type="nucleotide sequence ID" value="NZ_CANKUV010000001.1"/>
</dbReference>
<feature type="chain" id="PRO_5008049884" description="PorZ N-terminal beta-propeller domain-containing protein" evidence="1">
    <location>
        <begin position="19"/>
        <end position="786"/>
    </location>
</feature>
<evidence type="ECO:0000256" key="1">
    <source>
        <dbReference type="SAM" id="SignalP"/>
    </source>
</evidence>
<name>A0A176TFB8_9FLAO</name>
<dbReference type="InterPro" id="IPR015943">
    <property type="entry name" value="WD40/YVTN_repeat-like_dom_sf"/>
</dbReference>
<dbReference type="InterPro" id="IPR048954">
    <property type="entry name" value="PorZ_N"/>
</dbReference>
<dbReference type="Gene3D" id="2.130.10.10">
    <property type="entry name" value="YVTN repeat-like/Quinoprotein amine dehydrogenase"/>
    <property type="match status" value="2"/>
</dbReference>
<proteinExistence type="predicted"/>
<evidence type="ECO:0000259" key="2">
    <source>
        <dbReference type="Pfam" id="PF21544"/>
    </source>
</evidence>
<dbReference type="Pfam" id="PF21544">
    <property type="entry name" value="PorZ_N_b_propeller"/>
    <property type="match status" value="1"/>
</dbReference>
<sequence>MKKLFILFTLFFSLSFSAQTDYSASWEDFYSYNNVKDFVKVDDVVYALVDNAVFTYDVVTKETDKLSSVHGLSGETTSSIHYNSTFKRLVIGYESGLVEVVDKDGLITISSDIVSFNQSGEKSINDITEYDDKLYLSTPFAIVVYDIDRLEFGDTYFIGSESSAIRINATIVLNDVIYAATENGVYTADINNTSLIDFNNWQQQFNGNNFKKLVAFNNRVFAISGSKLYEINGGTLNQRRDFFQTIIAIKSDANFLSVTFNTTSVILNTSLNTAFQFDLNTEFDFTLNNSFFEDNNIFLATKEFGILQSNSTSINYLEIHPEGPLENDVFSIAASNNNVWVVYGGYDDIYTPIGNRIGYISHYNDGEADGEKWKNIYLNSDAPFSDLNHITIDPNVENRVYVSSFGDTNATSDTNKNATGGLLVIENDELKTFYNHLNSPLADIEAADPNRVTVRVSGTIFDPEGNLWVTNVLVDNELKKLSTSGSWSSFDMRSVETNSGRAGISEIAIDRNNSLWYGSRGNGVYVFNESGARKKALIATPNLGNLPDVNVQSVVVDGSNRVWIGTRSGLVMYNNASGVFDDATPNANAVVINGNEDGFGERLLGDQRVNSIVVDGADNKWFGTDNGGVIYTNPNGQTTLANFSMQNSPLPSNKIVKIAVDDSTGKVYFATNKGIVVYNSKVAPFGDVIPEIYAYPNPALKNHETITIDGRNGTHLPKGTNVKIIDVAGNLVHETNVVEGQELQGGKVVWNKKNLAGNNVASGIYIVLLSNDDATETAITKIAIVN</sequence>
<dbReference type="Proteomes" id="UP000076923">
    <property type="component" value="Unassembled WGS sequence"/>
</dbReference>
<protein>
    <recommendedName>
        <fullName evidence="2">PorZ N-terminal beta-propeller domain-containing protein</fullName>
    </recommendedName>
</protein>
<keyword evidence="1" id="KW-0732">Signal</keyword>
<dbReference type="STRING" id="1333662.LPB303_01070"/>
<dbReference type="SUPFAM" id="SSF63829">
    <property type="entry name" value="Calcium-dependent phosphotriesterase"/>
    <property type="match status" value="1"/>
</dbReference>